<dbReference type="EMBL" id="GDID01006104">
    <property type="protein sequence ID" value="JAP90502.1"/>
    <property type="molecule type" value="Transcribed_RNA"/>
</dbReference>
<sequence>QAFNVQINFFESIYNNSIIKMNVSLIDANDTVLCATSTDLAGKIQCEIVPSSENVVIKIDDKRFTKFTETIVVTKDEQFTKQLEPQLAVKLTAKIGEKAVTDLSLQLNNDPLMVRTTDVNGNAFYLLPDPVADSYELTVSDSNFKYYTQKTTLNVAPNKESHQFFQEIEMVERRQMIFTVGSKGLKLNQITVSVADQQGKQFLGGKTDTDGMVVFDVEESDPMWVKNQLYTVTVFDESNTYQPAQKTIMITGSKVYADFQLSDKVKVFVTLLDAKTQKPASEIYFIANYAGNVQTIMTDSEGKATLPVGHSYMELQKNFKVQIDGNHLLFKQQDCQEVTLSQTTTDYKCELVRWEKLVFEVTILDLQPCQNVDATLIAEHSIKMFSNKTDLDKCKVTFEALENSGQLKIGVHYTYVVQLKGYDTVKGSLVIQDKFTQAELRMVKSDNPNVARVFVMDSVFMRPIPGLIGEFNFSNGQSFWSFSNSQGLMDIVGTKAQPLENGMAMLLMNDSRVNSKGVEIFILVNQQTPQQINLPVVGGILISVTTEAKPTPSFFVAVTYNGSITTGKTLNGKYAFLIPNDHGSQRSFNITVSDPNGKYVTVSEESVTLDQNNKAERTYEMNLAYKLEARVVDVNQTGIPNIQVTVKRVTSFGSNSSIGMNMTDNNGIFKFVAAEQIFFTKDTLYFEFVDPANKYKNETVQVNVSSGQTEVRVDKQILQMYVIALINTYIESETRIGTQASFDFQINSKPQKRLITDQRGVALIHQQTYPELLIGAKLTLSMAGDKYLNDVNQNVDIVNYSQLISIPTTQRIDAPLTIDFELFDSINLLHLRKLDISLKQDGQDVQTTTSSVVGAGTFTLDKPYKATSKYEIYSNDPRFNLPPTEIKPNQAHFYTSFLIEPHVVVMVDYLFNKTVDTTIGVIGLNVSVTEGGKEIDKTLTDLNGKVAIYISKDDLARAGEYEFSVFDIANRYKAQTNTVQRKANEKSTQKEIYVEQADEITINYQVTDTIFNKTQALVQVTAKVESKKLNVRMYTDRHGVISLNTRDHVQKFAIGDKVEVNFLSSKMKSHDESITIDKIDVIGGLVKLEPFLALQFNAIDEKTKQLIKSNTLTFLVTKDNYNTVTMPLTHTKEGLIQYFAEESNIDSTKDCEYNVSVFDGDSLYENKKFQMIVKKGENKVIMDVKLTPIKPITVEYSVLLTDTVHKHQVYGVHTTLTVNGATYSATSDFSGVAKFVGAEVVEGRDATIEIKGDSMFKDFSQAVKIDSKTQLKLEIVPLFPVKFKFTDEKDLGVKSVQVYGQYGADQMIILGMSNVEGIVISYLPQEAISTKALNVTYKNVRYMEGSKTYDLAALQAIDETIKLDLAIYIQIHVADETASIELPNISVTAVCVSRNVSFFVGLLTNATGYVTHISKTPLFNEGDQIEVLARDMSGKYKGQVQKFTMAKDQQYINTSILMVQNYVFFVQVNDQNGKGLPAATIAVKKPSSTDPISLNTTDDNGYIMITSEFMSISDGDTLRFIVISENYTKAEQSVQFSLAVKSYNITIVSAIAKTISATFKIKNCEQDLKTTMIVLFSQHIQKGQMNMTECQAKFDFSESSNILGKNQEIQFNAFAYGYQHYAGTQTCTGENIIIEIQPVKTTEIKTMLIKVEDDVYTMPVMNNATLQLGPCQLSATSDLFGNLFFKSTDSCKMYKNGDAKLEIFDDLKTFQPLNKLIQINESQYYKVTPYLILKLQFEDKNDASIKGNDLLVTVGSEAHPVIHMGKTSAHGTYICRIPQSQIAQENSKYLVSYSDLELRFAQGEFDFVVPNGNKYELVHQLVRQFTFKILIQDGRGQGLQNINLTLKDNNQNEICKTETFAQGEALCVIDSSKLKLGDVFFITAVDQKQIWTTITTKEQVPLQKYQAQYVIKMFQPVSAYLEFLDQQKPTPNVAFQILKQNEIKITGKSDKDGKFTASWSDGSVSLYDVIKVEVIDSKYKRSSQEITFNTANIQQNINLLPIGDISVEVKITNLTNCSAGAQVVLFDSQKKAMFSDSTKTCQIVFKNSQSHQQGLLELNGKYTVHVSSTGYNVAQKEFVLAQDGQLVEVKMIKGNEGGLSNGALAGIILGAIVAVGALVALVYLCVKKPSAQIKRMNEELEMPLLNE</sequence>
<feature type="non-terminal residue" evidence="2">
    <location>
        <position position="1"/>
    </location>
</feature>
<gene>
    <name evidence="2" type="ORF">TPC1_30003</name>
</gene>
<reference evidence="2" key="1">
    <citation type="submission" date="2015-07" db="EMBL/GenBank/DDBJ databases">
        <title>Adaptation to a free-living lifestyle via gene acquisitions in the diplomonad Trepomonas sp. PC1.</title>
        <authorList>
            <person name="Xu F."/>
            <person name="Jerlstrom-Hultqvist J."/>
            <person name="Kolisko M."/>
            <person name="Simpson A.G.B."/>
            <person name="Roger A.J."/>
            <person name="Svard S.G."/>
            <person name="Andersson J.O."/>
        </authorList>
    </citation>
    <scope>NUCLEOTIDE SEQUENCE</scope>
    <source>
        <strain evidence="2">PC1</strain>
    </source>
</reference>
<accession>A0A146K0R2</accession>
<proteinExistence type="predicted"/>
<keyword evidence="1" id="KW-0812">Transmembrane</keyword>
<protein>
    <submittedName>
        <fullName evidence="2">Uncharacterized protein</fullName>
    </submittedName>
</protein>
<keyword evidence="1" id="KW-0472">Membrane</keyword>
<keyword evidence="1" id="KW-1133">Transmembrane helix</keyword>
<organism evidence="2">
    <name type="scientific">Trepomonas sp. PC1</name>
    <dbReference type="NCBI Taxonomy" id="1076344"/>
    <lineage>
        <taxon>Eukaryota</taxon>
        <taxon>Metamonada</taxon>
        <taxon>Diplomonadida</taxon>
        <taxon>Hexamitidae</taxon>
        <taxon>Hexamitinae</taxon>
        <taxon>Trepomonas</taxon>
    </lineage>
</organism>
<evidence type="ECO:0000313" key="2">
    <source>
        <dbReference type="EMBL" id="JAP90502.1"/>
    </source>
</evidence>
<evidence type="ECO:0000256" key="1">
    <source>
        <dbReference type="SAM" id="Phobius"/>
    </source>
</evidence>
<name>A0A146K0R2_9EUKA</name>
<feature type="transmembrane region" description="Helical" evidence="1">
    <location>
        <begin position="2103"/>
        <end position="2126"/>
    </location>
</feature>